<dbReference type="EMBL" id="CP092109">
    <property type="protein sequence ID" value="UWZ79007.1"/>
    <property type="molecule type" value="Genomic_DNA"/>
</dbReference>
<evidence type="ECO:0000256" key="2">
    <source>
        <dbReference type="ARBA" id="ARBA00022490"/>
    </source>
</evidence>
<comment type="catalytic activity">
    <reaction evidence="7 8">
        <text>cytidine(34) in tRNA(Ile2) + L-lysine + ATP = lysidine(34) in tRNA(Ile2) + AMP + diphosphate + H(+)</text>
        <dbReference type="Rhea" id="RHEA:43744"/>
        <dbReference type="Rhea" id="RHEA-COMP:10625"/>
        <dbReference type="Rhea" id="RHEA-COMP:10670"/>
        <dbReference type="ChEBI" id="CHEBI:15378"/>
        <dbReference type="ChEBI" id="CHEBI:30616"/>
        <dbReference type="ChEBI" id="CHEBI:32551"/>
        <dbReference type="ChEBI" id="CHEBI:33019"/>
        <dbReference type="ChEBI" id="CHEBI:82748"/>
        <dbReference type="ChEBI" id="CHEBI:83665"/>
        <dbReference type="ChEBI" id="CHEBI:456215"/>
        <dbReference type="EC" id="6.3.4.19"/>
    </reaction>
</comment>
<comment type="domain">
    <text evidence="8">The N-terminal region contains the highly conserved SGGXDS motif, predicted to be a P-loop motif involved in ATP binding.</text>
</comment>
<evidence type="ECO:0000256" key="6">
    <source>
        <dbReference type="ARBA" id="ARBA00022840"/>
    </source>
</evidence>
<comment type="subcellular location">
    <subcellularLocation>
        <location evidence="1 8">Cytoplasm</location>
    </subcellularLocation>
</comment>
<keyword evidence="6 8" id="KW-0067">ATP-binding</keyword>
<name>A0ABY5ZIN4_9BACT</name>
<protein>
    <recommendedName>
        <fullName evidence="8">tRNA(Ile)-lysidine synthase</fullName>
        <ecNumber evidence="8">6.3.4.19</ecNumber>
    </recommendedName>
    <alternativeName>
        <fullName evidence="8">tRNA(Ile)-2-lysyl-cytidine synthase</fullName>
    </alternativeName>
    <alternativeName>
        <fullName evidence="8">tRNA(Ile)-lysidine synthetase</fullName>
    </alternativeName>
</protein>
<dbReference type="InterPro" id="IPR012795">
    <property type="entry name" value="tRNA_Ile_lys_synt_N"/>
</dbReference>
<evidence type="ECO:0000256" key="1">
    <source>
        <dbReference type="ARBA" id="ARBA00004496"/>
    </source>
</evidence>
<keyword evidence="4 8" id="KW-0819">tRNA processing</keyword>
<evidence type="ECO:0000256" key="7">
    <source>
        <dbReference type="ARBA" id="ARBA00048539"/>
    </source>
</evidence>
<dbReference type="RefSeq" id="WP_260747362.1">
    <property type="nucleotide sequence ID" value="NZ_CP092109.1"/>
</dbReference>
<dbReference type="PANTHER" id="PTHR43033:SF1">
    <property type="entry name" value="TRNA(ILE)-LYSIDINE SYNTHASE-RELATED"/>
    <property type="match status" value="1"/>
</dbReference>
<feature type="binding site" evidence="8">
    <location>
        <begin position="26"/>
        <end position="31"/>
    </location>
    <ligand>
        <name>ATP</name>
        <dbReference type="ChEBI" id="CHEBI:30616"/>
    </ligand>
</feature>
<evidence type="ECO:0000256" key="4">
    <source>
        <dbReference type="ARBA" id="ARBA00022694"/>
    </source>
</evidence>
<keyword evidence="11" id="KW-1185">Reference proteome</keyword>
<feature type="domain" description="Lysidine-tRNA(Ile) synthetase C-terminal" evidence="9">
    <location>
        <begin position="371"/>
        <end position="443"/>
    </location>
</feature>
<dbReference type="InterPro" id="IPR012796">
    <property type="entry name" value="Lysidine-tRNA-synth_C"/>
</dbReference>
<keyword evidence="2 8" id="KW-0963">Cytoplasm</keyword>
<dbReference type="SUPFAM" id="SSF52402">
    <property type="entry name" value="Adenine nucleotide alpha hydrolases-like"/>
    <property type="match status" value="1"/>
</dbReference>
<dbReference type="InterPro" id="IPR012094">
    <property type="entry name" value="tRNA_Ile_lys_synt"/>
</dbReference>
<dbReference type="Proteomes" id="UP001060414">
    <property type="component" value="Chromosome"/>
</dbReference>
<keyword evidence="3 8" id="KW-0436">Ligase</keyword>
<dbReference type="NCBIfam" id="TIGR02432">
    <property type="entry name" value="lysidine_TilS_N"/>
    <property type="match status" value="1"/>
</dbReference>
<dbReference type="InterPro" id="IPR014729">
    <property type="entry name" value="Rossmann-like_a/b/a_fold"/>
</dbReference>
<dbReference type="CDD" id="cd01992">
    <property type="entry name" value="TilS_N"/>
    <property type="match status" value="1"/>
</dbReference>
<dbReference type="HAMAP" id="MF_01161">
    <property type="entry name" value="tRNA_Ile_lys_synt"/>
    <property type="match status" value="1"/>
</dbReference>
<dbReference type="Gene3D" id="3.40.50.620">
    <property type="entry name" value="HUPs"/>
    <property type="match status" value="1"/>
</dbReference>
<comment type="function">
    <text evidence="8">Ligates lysine onto the cytidine present at position 34 of the AUA codon-specific tRNA(Ile) that contains the anticodon CAU, in an ATP-dependent manner. Cytidine is converted to lysidine, thus changing the amino acid specificity of the tRNA from methionine to isoleucine.</text>
</comment>
<evidence type="ECO:0000259" key="9">
    <source>
        <dbReference type="SMART" id="SM00977"/>
    </source>
</evidence>
<gene>
    <name evidence="8 10" type="primary">tilS</name>
    <name evidence="10" type="ORF">L9S41_15175</name>
</gene>
<organism evidence="10 11">
    <name type="scientific">Geoalkalibacter halelectricus</name>
    <dbReference type="NCBI Taxonomy" id="2847045"/>
    <lineage>
        <taxon>Bacteria</taxon>
        <taxon>Pseudomonadati</taxon>
        <taxon>Thermodesulfobacteriota</taxon>
        <taxon>Desulfuromonadia</taxon>
        <taxon>Desulfuromonadales</taxon>
        <taxon>Geoalkalibacteraceae</taxon>
        <taxon>Geoalkalibacter</taxon>
    </lineage>
</organism>
<evidence type="ECO:0000256" key="3">
    <source>
        <dbReference type="ARBA" id="ARBA00022598"/>
    </source>
</evidence>
<dbReference type="Pfam" id="PF01171">
    <property type="entry name" value="ATP_bind_3"/>
    <property type="match status" value="1"/>
</dbReference>
<evidence type="ECO:0000313" key="10">
    <source>
        <dbReference type="EMBL" id="UWZ79007.1"/>
    </source>
</evidence>
<dbReference type="Pfam" id="PF11734">
    <property type="entry name" value="TilS_C"/>
    <property type="match status" value="1"/>
</dbReference>
<dbReference type="SUPFAM" id="SSF56037">
    <property type="entry name" value="PheT/TilS domain"/>
    <property type="match status" value="1"/>
</dbReference>
<evidence type="ECO:0000313" key="11">
    <source>
        <dbReference type="Proteomes" id="UP001060414"/>
    </source>
</evidence>
<dbReference type="NCBIfam" id="TIGR02433">
    <property type="entry name" value="lysidine_TilS_C"/>
    <property type="match status" value="1"/>
</dbReference>
<sequence>MIEQVHGLILRLGLIAPGDRVLVAVSGGADSVALLHLLWRLREPLGIALHAAHLDHGLRPESREEARFVRHLCEGLSVALREERVPVGEQVATGRGGLEQVARDIRHRFLRQAAQRAGCNLIALGHHRGDQAETLLLRLLRGTGPAGLAAMRYRSGMLVRPLLELSRAEILAYLQAQELSWVEDPSNRDERFTRNRIRNEVLPLLQTFNPRIEEGLARLAQRMAREEDGWNQHLSVPPLVDGEIDWPLNDIRQLHPGLRDRCLRRAVQRVRGDLRGLEQKHIEAIGRLLVTNPGGLKELHLPGMWVAVDGRRLRLRKAPPPAAAPFDMEISAPGEYVLPDGSVLRVALTDKSRGESRWAAEFCAAAASFPLRIRSWRPGDRIRPVGMQGRKKIKDVFLDARLPREQRAGIPLLIGAGQVLWVVGLRRCAGLRPAPGHSKILRVVLDGAKIETLRL</sequence>
<accession>A0ABY5ZIN4</accession>
<dbReference type="GO" id="GO:0032267">
    <property type="term" value="F:tRNA(Ile)-lysidine synthase activity"/>
    <property type="evidence" value="ECO:0007669"/>
    <property type="project" value="UniProtKB-EC"/>
</dbReference>
<dbReference type="SMART" id="SM00977">
    <property type="entry name" value="TilS_C"/>
    <property type="match status" value="1"/>
</dbReference>
<dbReference type="EC" id="6.3.4.19" evidence="8"/>
<dbReference type="InterPro" id="IPR011063">
    <property type="entry name" value="TilS/TtcA_N"/>
</dbReference>
<evidence type="ECO:0000256" key="8">
    <source>
        <dbReference type="HAMAP-Rule" id="MF_01161"/>
    </source>
</evidence>
<proteinExistence type="inferred from homology"/>
<evidence type="ECO:0000256" key="5">
    <source>
        <dbReference type="ARBA" id="ARBA00022741"/>
    </source>
</evidence>
<keyword evidence="5 8" id="KW-0547">Nucleotide-binding</keyword>
<dbReference type="PANTHER" id="PTHR43033">
    <property type="entry name" value="TRNA(ILE)-LYSIDINE SYNTHASE-RELATED"/>
    <property type="match status" value="1"/>
</dbReference>
<comment type="similarity">
    <text evidence="8">Belongs to the tRNA(Ile)-lysidine synthase family.</text>
</comment>
<reference evidence="10" key="1">
    <citation type="journal article" date="2022" name="Environ. Microbiol.">
        <title>Geoalkalibacter halelectricus SAP #1 sp. nov. possessing extracellular electron transfer and mineral#reducing capabilities from a haloalkaline environment.</title>
        <authorList>
            <person name="Yadav S."/>
            <person name="Singh R."/>
            <person name="Sundharam S.S."/>
            <person name="Chaudhary S."/>
            <person name="Krishnamurthi S."/>
            <person name="Patil S.A."/>
        </authorList>
    </citation>
    <scope>NUCLEOTIDE SEQUENCE</scope>
    <source>
        <strain evidence="10">SAP-1</strain>
    </source>
</reference>